<name>A0ABV0PTE8_9TELE</name>
<sequence>MKTQKYKSSASLIFAQKLKNVRKKIFFWNSLDHFLWCACQLMRSHINLWDFKEHAKNDFLFILFSKQIIVQVLIKFCSITTFELKNSSARSLRECVLGNSLF</sequence>
<accession>A0ABV0PTE8</accession>
<dbReference type="EMBL" id="JAHRIO010085796">
    <property type="protein sequence ID" value="MEQ2186785.1"/>
    <property type="molecule type" value="Genomic_DNA"/>
</dbReference>
<dbReference type="Proteomes" id="UP001476798">
    <property type="component" value="Unassembled WGS sequence"/>
</dbReference>
<organism evidence="1 2">
    <name type="scientific">Goodea atripinnis</name>
    <dbReference type="NCBI Taxonomy" id="208336"/>
    <lineage>
        <taxon>Eukaryota</taxon>
        <taxon>Metazoa</taxon>
        <taxon>Chordata</taxon>
        <taxon>Craniata</taxon>
        <taxon>Vertebrata</taxon>
        <taxon>Euteleostomi</taxon>
        <taxon>Actinopterygii</taxon>
        <taxon>Neopterygii</taxon>
        <taxon>Teleostei</taxon>
        <taxon>Neoteleostei</taxon>
        <taxon>Acanthomorphata</taxon>
        <taxon>Ovalentaria</taxon>
        <taxon>Atherinomorphae</taxon>
        <taxon>Cyprinodontiformes</taxon>
        <taxon>Goodeidae</taxon>
        <taxon>Goodea</taxon>
    </lineage>
</organism>
<protein>
    <submittedName>
        <fullName evidence="1">Uncharacterized protein</fullName>
    </submittedName>
</protein>
<keyword evidence="2" id="KW-1185">Reference proteome</keyword>
<evidence type="ECO:0000313" key="1">
    <source>
        <dbReference type="EMBL" id="MEQ2186785.1"/>
    </source>
</evidence>
<comment type="caution">
    <text evidence="1">The sequence shown here is derived from an EMBL/GenBank/DDBJ whole genome shotgun (WGS) entry which is preliminary data.</text>
</comment>
<evidence type="ECO:0000313" key="2">
    <source>
        <dbReference type="Proteomes" id="UP001476798"/>
    </source>
</evidence>
<gene>
    <name evidence="1" type="ORF">GOODEAATRI_032166</name>
</gene>
<proteinExistence type="predicted"/>
<reference evidence="1 2" key="1">
    <citation type="submission" date="2021-06" db="EMBL/GenBank/DDBJ databases">
        <authorList>
            <person name="Palmer J.M."/>
        </authorList>
    </citation>
    <scope>NUCLEOTIDE SEQUENCE [LARGE SCALE GENOMIC DNA]</scope>
    <source>
        <strain evidence="1 2">GA_2019</strain>
        <tissue evidence="1">Muscle</tissue>
    </source>
</reference>